<reference evidence="2" key="2">
    <citation type="submission" date="2023-05" db="EMBL/GenBank/DDBJ databases">
        <authorList>
            <consortium name="Lawrence Berkeley National Laboratory"/>
            <person name="Steindorff A."/>
            <person name="Hensen N."/>
            <person name="Bonometti L."/>
            <person name="Westerberg I."/>
            <person name="Brannstrom I.O."/>
            <person name="Guillou S."/>
            <person name="Cros-Aarteil S."/>
            <person name="Calhoun S."/>
            <person name="Haridas S."/>
            <person name="Kuo A."/>
            <person name="Mondo S."/>
            <person name="Pangilinan J."/>
            <person name="Riley R."/>
            <person name="Labutti K."/>
            <person name="Andreopoulos B."/>
            <person name="Lipzen A."/>
            <person name="Chen C."/>
            <person name="Yanf M."/>
            <person name="Daum C."/>
            <person name="Ng V."/>
            <person name="Clum A."/>
            <person name="Ohm R."/>
            <person name="Martin F."/>
            <person name="Silar P."/>
            <person name="Natvig D."/>
            <person name="Lalanne C."/>
            <person name="Gautier V."/>
            <person name="Ament-Velasquez S.L."/>
            <person name="Kruys A."/>
            <person name="Hutchinson M.I."/>
            <person name="Powell A.J."/>
            <person name="Barry K."/>
            <person name="Miller A.N."/>
            <person name="Grigoriev I.V."/>
            <person name="Debuchy R."/>
            <person name="Gladieux P."/>
            <person name="Thoren M.H."/>
            <person name="Johannesson H."/>
        </authorList>
    </citation>
    <scope>NUCLEOTIDE SEQUENCE</scope>
    <source>
        <strain evidence="2">CBS 315.58</strain>
    </source>
</reference>
<evidence type="ECO:0000313" key="3">
    <source>
        <dbReference type="Proteomes" id="UP001303160"/>
    </source>
</evidence>
<sequence length="130" mass="14870">MPREVFHWPSIKERLLTPDGRFVFEDHIDPDIAWDVLVEAAKCHHLQDMYDDAWRHLTAARNIRDHGLGGYDGEMQFCFFWLLTAMIKVQLKVHERDGKLPDNLTGNKSPGAMSTLSEGESTDFGESIPT</sequence>
<name>A0AAN6XEH5_9PEZI</name>
<comment type="caution">
    <text evidence="2">The sequence shown here is derived from an EMBL/GenBank/DDBJ whole genome shotgun (WGS) entry which is preliminary data.</text>
</comment>
<reference evidence="2" key="1">
    <citation type="journal article" date="2023" name="Mol. Phylogenet. Evol.">
        <title>Genome-scale phylogeny and comparative genomics of the fungal order Sordariales.</title>
        <authorList>
            <person name="Hensen N."/>
            <person name="Bonometti L."/>
            <person name="Westerberg I."/>
            <person name="Brannstrom I.O."/>
            <person name="Guillou S."/>
            <person name="Cros-Aarteil S."/>
            <person name="Calhoun S."/>
            <person name="Haridas S."/>
            <person name="Kuo A."/>
            <person name="Mondo S."/>
            <person name="Pangilinan J."/>
            <person name="Riley R."/>
            <person name="LaButti K."/>
            <person name="Andreopoulos B."/>
            <person name="Lipzen A."/>
            <person name="Chen C."/>
            <person name="Yan M."/>
            <person name="Daum C."/>
            <person name="Ng V."/>
            <person name="Clum A."/>
            <person name="Steindorff A."/>
            <person name="Ohm R.A."/>
            <person name="Martin F."/>
            <person name="Silar P."/>
            <person name="Natvig D.O."/>
            <person name="Lalanne C."/>
            <person name="Gautier V."/>
            <person name="Ament-Velasquez S.L."/>
            <person name="Kruys A."/>
            <person name="Hutchinson M.I."/>
            <person name="Powell A.J."/>
            <person name="Barry K."/>
            <person name="Miller A.N."/>
            <person name="Grigoriev I.V."/>
            <person name="Debuchy R."/>
            <person name="Gladieux P."/>
            <person name="Hiltunen Thoren M."/>
            <person name="Johannesson H."/>
        </authorList>
    </citation>
    <scope>NUCLEOTIDE SEQUENCE</scope>
    <source>
        <strain evidence="2">CBS 315.58</strain>
    </source>
</reference>
<keyword evidence="3" id="KW-1185">Reference proteome</keyword>
<organism evidence="2 3">
    <name type="scientific">Triangularia verruculosa</name>
    <dbReference type="NCBI Taxonomy" id="2587418"/>
    <lineage>
        <taxon>Eukaryota</taxon>
        <taxon>Fungi</taxon>
        <taxon>Dikarya</taxon>
        <taxon>Ascomycota</taxon>
        <taxon>Pezizomycotina</taxon>
        <taxon>Sordariomycetes</taxon>
        <taxon>Sordariomycetidae</taxon>
        <taxon>Sordariales</taxon>
        <taxon>Podosporaceae</taxon>
        <taxon>Triangularia</taxon>
    </lineage>
</organism>
<accession>A0AAN6XEH5</accession>
<dbReference type="AlphaFoldDB" id="A0AAN6XEH5"/>
<dbReference type="Proteomes" id="UP001303160">
    <property type="component" value="Unassembled WGS sequence"/>
</dbReference>
<feature type="compositionally biased region" description="Polar residues" evidence="1">
    <location>
        <begin position="104"/>
        <end position="119"/>
    </location>
</feature>
<proteinExistence type="predicted"/>
<evidence type="ECO:0000313" key="2">
    <source>
        <dbReference type="EMBL" id="KAK4196332.1"/>
    </source>
</evidence>
<dbReference type="EMBL" id="MU863987">
    <property type="protein sequence ID" value="KAK4196332.1"/>
    <property type="molecule type" value="Genomic_DNA"/>
</dbReference>
<protein>
    <submittedName>
        <fullName evidence="2">Uncharacterized protein</fullName>
    </submittedName>
</protein>
<gene>
    <name evidence="2" type="ORF">QBC40DRAFT_183653</name>
</gene>
<feature type="region of interest" description="Disordered" evidence="1">
    <location>
        <begin position="98"/>
        <end position="130"/>
    </location>
</feature>
<evidence type="ECO:0000256" key="1">
    <source>
        <dbReference type="SAM" id="MobiDB-lite"/>
    </source>
</evidence>